<dbReference type="InterPro" id="IPR040521">
    <property type="entry name" value="KDZ"/>
</dbReference>
<keyword evidence="2" id="KW-1185">Reference proteome</keyword>
<evidence type="ECO:0000313" key="2">
    <source>
        <dbReference type="Proteomes" id="UP001437256"/>
    </source>
</evidence>
<gene>
    <name evidence="1" type="ORF">AAF712_007413</name>
</gene>
<proteinExistence type="predicted"/>
<dbReference type="PANTHER" id="PTHR33096:SF1">
    <property type="entry name" value="CXC1-LIKE CYSTEINE CLUSTER ASSOCIATED WITH KDZ TRANSPOSASES DOMAIN-CONTAINING PROTEIN"/>
    <property type="match status" value="1"/>
</dbReference>
<dbReference type="Pfam" id="PF18758">
    <property type="entry name" value="KDZ"/>
    <property type="match status" value="1"/>
</dbReference>
<comment type="caution">
    <text evidence="1">The sequence shown here is derived from an EMBL/GenBank/DDBJ whole genome shotgun (WGS) entry which is preliminary data.</text>
</comment>
<dbReference type="Proteomes" id="UP001437256">
    <property type="component" value="Unassembled WGS sequence"/>
</dbReference>
<name>A0ABR2ZWD1_9AGAR</name>
<evidence type="ECO:0008006" key="3">
    <source>
        <dbReference type="Google" id="ProtNLM"/>
    </source>
</evidence>
<organism evidence="1 2">
    <name type="scientific">Marasmius tenuissimus</name>
    <dbReference type="NCBI Taxonomy" id="585030"/>
    <lineage>
        <taxon>Eukaryota</taxon>
        <taxon>Fungi</taxon>
        <taxon>Dikarya</taxon>
        <taxon>Basidiomycota</taxon>
        <taxon>Agaricomycotina</taxon>
        <taxon>Agaricomycetes</taxon>
        <taxon>Agaricomycetidae</taxon>
        <taxon>Agaricales</taxon>
        <taxon>Marasmiineae</taxon>
        <taxon>Marasmiaceae</taxon>
        <taxon>Marasmius</taxon>
    </lineage>
</organism>
<evidence type="ECO:0000313" key="1">
    <source>
        <dbReference type="EMBL" id="KAL0065635.1"/>
    </source>
</evidence>
<dbReference type="PANTHER" id="PTHR33096">
    <property type="entry name" value="CXC2 DOMAIN-CONTAINING PROTEIN"/>
    <property type="match status" value="1"/>
</dbReference>
<sequence>MKRRHNNGSGLSNRVEFITTREDDELLVENKRSGSYEESWTEAVAQLRRTFNMLTSRCPKLFNTSENSGLLSNIPLYDPTAPDDDDWDFNFQPAIGQEGAIHSNAGGEFDYQSFLSSLLAEAPRRVDMRDRHHRTEDQTESWNRQMTRLVDAYLKYQAIGQPEEDEVESEHWSILTVDFKNYHKEPGIHTVRGAETANETLARFGFVGGSLDQPNIAFPFRFLETFHQIHRVCPRFSINSLSCAITNIHKRFPNPTLEDQLRVAYDAYLTIQRGVQTRVDQALGRDPHQHFIHNVCLPCMYQLNNETPLNPSILLAMDGNNSLKMVDTEKHAGQARIDTRHLGHPHWLDAPTVDIFKDEVADSYKRTKEHLQPKATKHANNETGGPGLDQDGVAWLDVNEIEGLEKCVDTCVECWKAAGPDANKKMYSFFSVLGVFVCVCRHGHVLVMCDMRRSSELMKYPLAIANAILERYGEDVGLGPLFAELCEQYGLLQSDCERLLQEETEYLSREYEELPELAARLDYVEMLQKLTRHKGSSDDAQAKYRDAAHSQQLSCKQLTALQTKAQTALKRYEATLEGVLDFENEHSHFQRWEPTDSEYQETLTAMRGWNYHQALEKLERLVVQRLLELMKLNMSGVGYKQREKISQALCACAKAIQKVLEGYNEAALTMDPPRSTLEWSDILNMATVTEFDLLKDTELDLTHVLWAQPSHWECVWLYYGLKRAREEIVWLNAEISCLLTFAIDEHADYFHAANHACEENLPDLASELEHRMEVAVEINGHIAICLVQTSELEGFSGTLIPGERKDRDPSITDSAPLPGWAGIVLGLSRRNDVYEASGPTKDLSEILPGLHHGDDQSEALLDYFEQSVSIRPSNVDS</sequence>
<reference evidence="1 2" key="1">
    <citation type="submission" date="2024-05" db="EMBL/GenBank/DDBJ databases">
        <title>A draft genome resource for the thread blight pathogen Marasmius tenuissimus strain MS-2.</title>
        <authorList>
            <person name="Yulfo-Soto G.E."/>
            <person name="Baruah I.K."/>
            <person name="Amoako-Attah I."/>
            <person name="Bukari Y."/>
            <person name="Meinhardt L.W."/>
            <person name="Bailey B.A."/>
            <person name="Cohen S.P."/>
        </authorList>
    </citation>
    <scope>NUCLEOTIDE SEQUENCE [LARGE SCALE GENOMIC DNA]</scope>
    <source>
        <strain evidence="1 2">MS-2</strain>
    </source>
</reference>
<accession>A0ABR2ZWD1</accession>
<dbReference type="EMBL" id="JBBXMP010000045">
    <property type="protein sequence ID" value="KAL0065635.1"/>
    <property type="molecule type" value="Genomic_DNA"/>
</dbReference>
<protein>
    <recommendedName>
        <fullName evidence="3">CxC2-like cysteine cluster KDZ transposase-associated domain-containing protein</fullName>
    </recommendedName>
</protein>